<evidence type="ECO:0000313" key="1">
    <source>
        <dbReference type="EMBL" id="CAB9503017.1"/>
    </source>
</evidence>
<reference evidence="1" key="1">
    <citation type="submission" date="2020-06" db="EMBL/GenBank/DDBJ databases">
        <authorList>
            <consortium name="Plant Systems Biology data submission"/>
        </authorList>
    </citation>
    <scope>NUCLEOTIDE SEQUENCE</scope>
    <source>
        <strain evidence="1">D6</strain>
    </source>
</reference>
<evidence type="ECO:0000313" key="2">
    <source>
        <dbReference type="Proteomes" id="UP001153069"/>
    </source>
</evidence>
<dbReference type="AlphaFoldDB" id="A0A9N8DHV0"/>
<protein>
    <submittedName>
        <fullName evidence="1">Uncharacterized protein</fullName>
    </submittedName>
</protein>
<dbReference type="OrthoDB" id="41409at2759"/>
<gene>
    <name evidence="1" type="ORF">SEMRO_154_G069860.1</name>
</gene>
<dbReference type="EMBL" id="CAICTM010000153">
    <property type="protein sequence ID" value="CAB9503017.1"/>
    <property type="molecule type" value="Genomic_DNA"/>
</dbReference>
<dbReference type="PANTHER" id="PTHR36978:SF4">
    <property type="entry name" value="P-LOOP CONTAINING NUCLEOSIDE TRIPHOSPHATE HYDROLASE PROTEIN"/>
    <property type="match status" value="1"/>
</dbReference>
<name>A0A9N8DHV0_9STRA</name>
<dbReference type="PANTHER" id="PTHR36978">
    <property type="entry name" value="P-LOOP CONTAINING NUCLEOTIDE TRIPHOSPHATE HYDROLASE"/>
    <property type="match status" value="1"/>
</dbReference>
<keyword evidence="2" id="KW-1185">Reference proteome</keyword>
<dbReference type="Proteomes" id="UP001153069">
    <property type="component" value="Unassembled WGS sequence"/>
</dbReference>
<accession>A0A9N8DHV0</accession>
<organism evidence="1 2">
    <name type="scientific">Seminavis robusta</name>
    <dbReference type="NCBI Taxonomy" id="568900"/>
    <lineage>
        <taxon>Eukaryota</taxon>
        <taxon>Sar</taxon>
        <taxon>Stramenopiles</taxon>
        <taxon>Ochrophyta</taxon>
        <taxon>Bacillariophyta</taxon>
        <taxon>Bacillariophyceae</taxon>
        <taxon>Bacillariophycidae</taxon>
        <taxon>Naviculales</taxon>
        <taxon>Naviculaceae</taxon>
        <taxon>Seminavis</taxon>
    </lineage>
</organism>
<proteinExistence type="predicted"/>
<dbReference type="InterPro" id="IPR027417">
    <property type="entry name" value="P-loop_NTPase"/>
</dbReference>
<dbReference type="Gene3D" id="3.40.50.300">
    <property type="entry name" value="P-loop containing nucleotide triphosphate hydrolases"/>
    <property type="match status" value="1"/>
</dbReference>
<sequence>MPKTGTTTIKSFFQQAGYRSSHWRCQPQLTDGNETAEEEFCGTCIQKAINQSLPPLQTCGGYDVWAQLDYTVPSDNTLPHDDCIFPQVVYLEEIHQESPHATFLLNRRSMSHWFRSVDKYHHLGNRLIPCRGKGGTPVLDPTKQGQEDKDAYEDAIVAWNQEHHVQAVREFVHRHPSHALIEIDIEAPATAEYMASLFQTTAEFWGHKNQHKSVEESMPQKQQ</sequence>
<comment type="caution">
    <text evidence="1">The sequence shown here is derived from an EMBL/GenBank/DDBJ whole genome shotgun (WGS) entry which is preliminary data.</text>
</comment>